<sequence>MANTTRTSAFRALCAILFVSAAQSFICGQTSSHHPFVARTLSGYHNAFDRSSFGPQTSLAAAGTTDEPAVENKVPEDGDEAAEVEAKPEEPEDAEEADPLAELKQQIEDLEKQLKDKEEQLKISKRKILDNGKTGYVTIAAEADNYKRSSKSTIDSLGTRAMAEVISDFMPLVDKFEAIKETAEATENLSEDVLKIHRNYQALPRQMMTIFEGLGASSFDATVGSQIDPIKNVASSTREPANDKEKDGMVVEALKSGFEINGVIIRPASCVMCVVPPPPAPQDDVQAESDEKAEESTEIKQPAEETGDEDSKA</sequence>
<comment type="similarity">
    <text evidence="1 3">Belongs to the GrpE family.</text>
</comment>
<dbReference type="GO" id="GO:0051087">
    <property type="term" value="F:protein-folding chaperone binding"/>
    <property type="evidence" value="ECO:0007669"/>
    <property type="project" value="InterPro"/>
</dbReference>
<name>A0A7S2V060_9STRA</name>
<dbReference type="PANTHER" id="PTHR21237:SF23">
    <property type="entry name" value="GRPE PROTEIN HOMOLOG, MITOCHONDRIAL"/>
    <property type="match status" value="1"/>
</dbReference>
<dbReference type="InterPro" id="IPR013805">
    <property type="entry name" value="GrpE_CC"/>
</dbReference>
<dbReference type="HAMAP" id="MF_01151">
    <property type="entry name" value="GrpE"/>
    <property type="match status" value="1"/>
</dbReference>
<proteinExistence type="inferred from homology"/>
<dbReference type="GO" id="GO:0051082">
    <property type="term" value="F:unfolded protein binding"/>
    <property type="evidence" value="ECO:0007669"/>
    <property type="project" value="TreeGrafter"/>
</dbReference>
<feature type="signal peptide" evidence="6">
    <location>
        <begin position="1"/>
        <end position="24"/>
    </location>
</feature>
<evidence type="ECO:0000256" key="6">
    <source>
        <dbReference type="SAM" id="SignalP"/>
    </source>
</evidence>
<evidence type="ECO:0000256" key="2">
    <source>
        <dbReference type="ARBA" id="ARBA00023186"/>
    </source>
</evidence>
<protein>
    <recommendedName>
        <fullName evidence="8">GrpE protein homolog</fullName>
    </recommendedName>
</protein>
<feature type="compositionally biased region" description="Acidic residues" evidence="5">
    <location>
        <begin position="90"/>
        <end position="99"/>
    </location>
</feature>
<dbReference type="InterPro" id="IPR000740">
    <property type="entry name" value="GrpE"/>
</dbReference>
<dbReference type="GO" id="GO:0042803">
    <property type="term" value="F:protein homodimerization activity"/>
    <property type="evidence" value="ECO:0007669"/>
    <property type="project" value="InterPro"/>
</dbReference>
<feature type="region of interest" description="Disordered" evidence="5">
    <location>
        <begin position="55"/>
        <end position="99"/>
    </location>
</feature>
<keyword evidence="4" id="KW-0175">Coiled coil</keyword>
<feature type="region of interest" description="Disordered" evidence="5">
    <location>
        <begin position="276"/>
        <end position="313"/>
    </location>
</feature>
<keyword evidence="6" id="KW-0732">Signal</keyword>
<dbReference type="SUPFAM" id="SSF58014">
    <property type="entry name" value="Coiled-coil domain of nucleotide exchange factor GrpE"/>
    <property type="match status" value="1"/>
</dbReference>
<dbReference type="GO" id="GO:0000774">
    <property type="term" value="F:adenyl-nucleotide exchange factor activity"/>
    <property type="evidence" value="ECO:0007669"/>
    <property type="project" value="InterPro"/>
</dbReference>
<dbReference type="PRINTS" id="PR00773">
    <property type="entry name" value="GRPEPROTEIN"/>
</dbReference>
<evidence type="ECO:0000256" key="4">
    <source>
        <dbReference type="SAM" id="Coils"/>
    </source>
</evidence>
<dbReference type="PANTHER" id="PTHR21237">
    <property type="entry name" value="GRPE PROTEIN"/>
    <property type="match status" value="1"/>
</dbReference>
<evidence type="ECO:0000256" key="5">
    <source>
        <dbReference type="SAM" id="MobiDB-lite"/>
    </source>
</evidence>
<feature type="compositionally biased region" description="Basic and acidic residues" evidence="5">
    <location>
        <begin position="294"/>
        <end position="313"/>
    </location>
</feature>
<dbReference type="AlphaFoldDB" id="A0A7S2V060"/>
<evidence type="ECO:0000256" key="1">
    <source>
        <dbReference type="ARBA" id="ARBA00009054"/>
    </source>
</evidence>
<dbReference type="Gene3D" id="3.90.20.20">
    <property type="match status" value="1"/>
</dbReference>
<gene>
    <name evidence="7" type="ORF">FJAP1339_LOCUS6995</name>
</gene>
<keyword evidence="2" id="KW-0143">Chaperone</keyword>
<organism evidence="7">
    <name type="scientific">Fibrocapsa japonica</name>
    <dbReference type="NCBI Taxonomy" id="94617"/>
    <lineage>
        <taxon>Eukaryota</taxon>
        <taxon>Sar</taxon>
        <taxon>Stramenopiles</taxon>
        <taxon>Ochrophyta</taxon>
        <taxon>Raphidophyceae</taxon>
        <taxon>Chattonellales</taxon>
        <taxon>Chattonellaceae</taxon>
        <taxon>Fibrocapsa</taxon>
    </lineage>
</organism>
<dbReference type="Pfam" id="PF01025">
    <property type="entry name" value="GrpE"/>
    <property type="match status" value="1"/>
</dbReference>
<evidence type="ECO:0000313" key="7">
    <source>
        <dbReference type="EMBL" id="CAD9865419.1"/>
    </source>
</evidence>
<feature type="coiled-coil region" evidence="4">
    <location>
        <begin position="100"/>
        <end position="127"/>
    </location>
</feature>
<dbReference type="EMBL" id="HBHR01014141">
    <property type="protein sequence ID" value="CAD9865419.1"/>
    <property type="molecule type" value="Transcribed_RNA"/>
</dbReference>
<evidence type="ECO:0008006" key="8">
    <source>
        <dbReference type="Google" id="ProtNLM"/>
    </source>
</evidence>
<reference evidence="7" key="1">
    <citation type="submission" date="2021-01" db="EMBL/GenBank/DDBJ databases">
        <authorList>
            <person name="Corre E."/>
            <person name="Pelletier E."/>
            <person name="Niang G."/>
            <person name="Scheremetjew M."/>
            <person name="Finn R."/>
            <person name="Kale V."/>
            <person name="Holt S."/>
            <person name="Cochrane G."/>
            <person name="Meng A."/>
            <person name="Brown T."/>
            <person name="Cohen L."/>
        </authorList>
    </citation>
    <scope>NUCLEOTIDE SEQUENCE</scope>
    <source>
        <strain evidence="7">CCMP1661</strain>
    </source>
</reference>
<evidence type="ECO:0000256" key="3">
    <source>
        <dbReference type="RuleBase" id="RU004478"/>
    </source>
</evidence>
<feature type="chain" id="PRO_5031137428" description="GrpE protein homolog" evidence="6">
    <location>
        <begin position="25"/>
        <end position="313"/>
    </location>
</feature>
<accession>A0A7S2V060</accession>
<dbReference type="GO" id="GO:0006457">
    <property type="term" value="P:protein folding"/>
    <property type="evidence" value="ECO:0007669"/>
    <property type="project" value="InterPro"/>
</dbReference>